<dbReference type="InterPro" id="IPR036514">
    <property type="entry name" value="SGNH_hydro_sf"/>
</dbReference>
<comment type="caution">
    <text evidence="1">The sequence shown here is derived from an EMBL/GenBank/DDBJ whole genome shotgun (WGS) entry which is preliminary data.</text>
</comment>
<gene>
    <name evidence="1" type="ORF">ACFFJP_05840</name>
</gene>
<sequence length="562" mass="59778">MINMKEAILRLKNLGNNRYRESDVSAAINQLNVVVKDVAALTYGMTNATVRPTKVCLIGDSLTGSGTNPILPPGTGAYLNATVLTNLNGGAYAGWISQQELIGSASSPSFSGVLKTDGLGNLSWNYNAEGFGEWIDVSTGGFFVIPSGGGVNNLCVKIVKARQNPNAVQDTISSFAAFPSVLTGGGNLYSEFLKDDIGFACSVKTWGISGDTADGVASRYMQMVNYEGQIDAIVLLIGTNDQPANTAAAIDLYEKVSLLVDQLAEHCKVVFVGGTFPRTDVSAGIQSALLFYSDLLQEKCRKSSGNLVYWDAYSYLADPATTTGALKSSAYHTDNLHLMPYGAWLAKNALADQLRLALNIAKNDYPRRGFVAYSEATGAGSLNANPLYLGSGGTGSGSNGVTGVVPAGCSAVRNAGTQTMAISTVSGISQNQLRLTIAGSTTANDYHEFSQNAFLPAVTGGWSNRYVVFELDMTIEEANLLNTLQFALVATGTKNISYWNQGSRAFSNFSGAQAHRITFRSEPMLVRDPTITAYNMRLRVGCGSGGSAIVRIARMEVMEWRP</sequence>
<accession>A0ABV6BAF3</accession>
<keyword evidence="1" id="KW-0378">Hydrolase</keyword>
<organism evidence="1 2">
    <name type="scientific">Rheinheimera tilapiae</name>
    <dbReference type="NCBI Taxonomy" id="875043"/>
    <lineage>
        <taxon>Bacteria</taxon>
        <taxon>Pseudomonadati</taxon>
        <taxon>Pseudomonadota</taxon>
        <taxon>Gammaproteobacteria</taxon>
        <taxon>Chromatiales</taxon>
        <taxon>Chromatiaceae</taxon>
        <taxon>Rheinheimera</taxon>
    </lineage>
</organism>
<dbReference type="EMBL" id="JBHLXP010000001">
    <property type="protein sequence ID" value="MFC0047802.1"/>
    <property type="molecule type" value="Genomic_DNA"/>
</dbReference>
<dbReference type="Proteomes" id="UP001589813">
    <property type="component" value="Unassembled WGS sequence"/>
</dbReference>
<name>A0ABV6BAF3_9GAMM</name>
<protein>
    <submittedName>
        <fullName evidence="1">SGNH/GDSL hydrolase family protein</fullName>
    </submittedName>
</protein>
<dbReference type="Gene3D" id="3.40.50.1110">
    <property type="entry name" value="SGNH hydrolase"/>
    <property type="match status" value="1"/>
</dbReference>
<reference evidence="1 2" key="1">
    <citation type="submission" date="2024-09" db="EMBL/GenBank/DDBJ databases">
        <authorList>
            <person name="Sun Q."/>
            <person name="Mori K."/>
        </authorList>
    </citation>
    <scope>NUCLEOTIDE SEQUENCE [LARGE SCALE GENOMIC DNA]</scope>
    <source>
        <strain evidence="1 2">KCTC 23315</strain>
    </source>
</reference>
<evidence type="ECO:0000313" key="2">
    <source>
        <dbReference type="Proteomes" id="UP001589813"/>
    </source>
</evidence>
<proteinExistence type="predicted"/>
<dbReference type="SUPFAM" id="SSF52266">
    <property type="entry name" value="SGNH hydrolase"/>
    <property type="match status" value="1"/>
</dbReference>
<dbReference type="RefSeq" id="WP_377241393.1">
    <property type="nucleotide sequence ID" value="NZ_JBHLXP010000001.1"/>
</dbReference>
<keyword evidence="2" id="KW-1185">Reference proteome</keyword>
<dbReference type="GO" id="GO:0016787">
    <property type="term" value="F:hydrolase activity"/>
    <property type="evidence" value="ECO:0007669"/>
    <property type="project" value="UniProtKB-KW"/>
</dbReference>
<evidence type="ECO:0000313" key="1">
    <source>
        <dbReference type="EMBL" id="MFC0047802.1"/>
    </source>
</evidence>